<gene>
    <name evidence="2" type="ORF">BN1012_Phect3032</name>
</gene>
<name>X5MHK5_9HYPH</name>
<evidence type="ECO:0000313" key="2">
    <source>
        <dbReference type="EMBL" id="CDO61244.1"/>
    </source>
</evidence>
<dbReference type="OrthoDB" id="7667463at2"/>
<organism evidence="2 3">
    <name type="scientific">Candidatus Phaeomarinibacter ectocarpi</name>
    <dbReference type="NCBI Taxonomy" id="1458461"/>
    <lineage>
        <taxon>Bacteria</taxon>
        <taxon>Pseudomonadati</taxon>
        <taxon>Pseudomonadota</taxon>
        <taxon>Alphaproteobacteria</taxon>
        <taxon>Hyphomicrobiales</taxon>
        <taxon>Parvibaculaceae</taxon>
        <taxon>Candidatus Phaeomarinibacter</taxon>
    </lineage>
</organism>
<protein>
    <recommendedName>
        <fullName evidence="4">COG2363</fullName>
    </recommendedName>
</protein>
<dbReference type="KEGG" id="pect:BN1012_Phect3032"/>
<dbReference type="EMBL" id="HG966617">
    <property type="protein sequence ID" value="CDO61244.1"/>
    <property type="molecule type" value="Genomic_DNA"/>
</dbReference>
<dbReference type="Proteomes" id="UP000032160">
    <property type="component" value="Chromosome I"/>
</dbReference>
<keyword evidence="1" id="KW-0812">Transmembrane</keyword>
<feature type="transmembrane region" description="Helical" evidence="1">
    <location>
        <begin position="76"/>
        <end position="96"/>
    </location>
</feature>
<feature type="transmembrane region" description="Helical" evidence="1">
    <location>
        <begin position="47"/>
        <end position="69"/>
    </location>
</feature>
<feature type="transmembrane region" description="Helical" evidence="1">
    <location>
        <begin position="102"/>
        <end position="122"/>
    </location>
</feature>
<evidence type="ECO:0008006" key="4">
    <source>
        <dbReference type="Google" id="ProtNLM"/>
    </source>
</evidence>
<accession>X5MHK5</accession>
<evidence type="ECO:0000256" key="1">
    <source>
        <dbReference type="SAM" id="Phobius"/>
    </source>
</evidence>
<reference evidence="2 3" key="1">
    <citation type="journal article" date="2014" name="Front. Genet.">
        <title>Genome and metabolic network of "Candidatus Phaeomarinobacter ectocarpi" Ec32, a new candidate genus of Alphaproteobacteria frequently associated with brown algae.</title>
        <authorList>
            <person name="Dittami S.M."/>
            <person name="Barbeyron T."/>
            <person name="Boyen C."/>
            <person name="Cambefort J."/>
            <person name="Collet G."/>
            <person name="Delage L."/>
            <person name="Gobet A."/>
            <person name="Groisillier A."/>
            <person name="Leblanc C."/>
            <person name="Michel G."/>
            <person name="Scornet D."/>
            <person name="Siegel A."/>
            <person name="Tapia J.E."/>
            <person name="Tonon T."/>
        </authorList>
    </citation>
    <scope>NUCLEOTIDE SEQUENCE [LARGE SCALE GENOMIC DNA]</scope>
    <source>
        <strain evidence="2 3">Ec32</strain>
    </source>
</reference>
<keyword evidence="1" id="KW-0472">Membrane</keyword>
<dbReference type="AlphaFoldDB" id="X5MHK5"/>
<sequence>MNSIWLFAASGAALVLFLVHVIAGGRAYVRPLMGMTDLPELIRWMGYMAWHTASFGMIALSAAFAYLAVYGGPIELAVAATLYSVGCALVPLYIAIFANRIFFRLPAIYGFGLIAGFGALGMGL</sequence>
<keyword evidence="3" id="KW-1185">Reference proteome</keyword>
<keyword evidence="1" id="KW-1133">Transmembrane helix</keyword>
<dbReference type="RefSeq" id="WP_043949096.1">
    <property type="nucleotide sequence ID" value="NZ_HG966617.1"/>
</dbReference>
<proteinExistence type="predicted"/>
<evidence type="ECO:0000313" key="3">
    <source>
        <dbReference type="Proteomes" id="UP000032160"/>
    </source>
</evidence>
<dbReference type="HOGENOM" id="CLU_1999767_0_0_5"/>